<comment type="caution">
    <text evidence="3">The sequence shown here is derived from an EMBL/GenBank/DDBJ whole genome shotgun (WGS) entry which is preliminary data.</text>
</comment>
<protein>
    <submittedName>
        <fullName evidence="3">Uncharacterized protein</fullName>
    </submittedName>
</protein>
<dbReference type="RefSeq" id="WP_289597527.1">
    <property type="nucleotide sequence ID" value="NZ_CALJNX010000038.1"/>
</dbReference>
<feature type="transmembrane region" description="Helical" evidence="2">
    <location>
        <begin position="16"/>
        <end position="41"/>
    </location>
</feature>
<keyword evidence="2" id="KW-0812">Transmembrane</keyword>
<keyword evidence="2" id="KW-1133">Transmembrane helix</keyword>
<keyword evidence="2" id="KW-0472">Membrane</keyword>
<feature type="transmembrane region" description="Helical" evidence="2">
    <location>
        <begin position="120"/>
        <end position="147"/>
    </location>
</feature>
<feature type="transmembrane region" description="Helical" evidence="2">
    <location>
        <begin position="61"/>
        <end position="83"/>
    </location>
</feature>
<feature type="compositionally biased region" description="Polar residues" evidence="1">
    <location>
        <begin position="314"/>
        <end position="323"/>
    </location>
</feature>
<gene>
    <name evidence="3" type="ORF">RMW62_08485</name>
</gene>
<evidence type="ECO:0000313" key="3">
    <source>
        <dbReference type="EMBL" id="MDT0249119.1"/>
    </source>
</evidence>
<dbReference type="EMBL" id="JAMZMH010000009">
    <property type="protein sequence ID" value="MDT0249119.1"/>
    <property type="molecule type" value="Genomic_DNA"/>
</dbReference>
<feature type="transmembrane region" description="Helical" evidence="2">
    <location>
        <begin position="159"/>
        <end position="178"/>
    </location>
</feature>
<evidence type="ECO:0000256" key="1">
    <source>
        <dbReference type="SAM" id="MobiDB-lite"/>
    </source>
</evidence>
<feature type="region of interest" description="Disordered" evidence="1">
    <location>
        <begin position="277"/>
        <end position="323"/>
    </location>
</feature>
<dbReference type="AlphaFoldDB" id="A0AAE4G1Z9"/>
<name>A0AAE4G1Z9_9ACTO</name>
<accession>A0AAE4G1Z9</accession>
<proteinExistence type="predicted"/>
<sequence length="323" mass="34712">MAIYIRSRPTTKSKALGSLCALTTVGMIFLYPAALLLAPSIPNPLTELVANENGNLELQSLSVLIGVMTVYNFILFAMIFGALSGFRGTDQRLPKDSTVTHRDIASARFLHISQSPSRRVVGMLLAVLAVMLIEVNPVIAITIPHLLIPDDSTPALEQAAVIGTVCLTIGLFAALGSAASRREKIAVCLTPQCMAVVKLFPLFLPLPSGRNDLSIQEVPAYWGRVKVQAVYAPPTGGAQPARPVLLSQLGLTVKSSQLNDARTRVEARLDDVWRAAQLIHTPPEQEETATAPTSEPEPNPTHQPPHHDTDPGHEQSQTGNPLP</sequence>
<reference evidence="3" key="1">
    <citation type="submission" date="2022-06" db="EMBL/GenBank/DDBJ databases">
        <title>Draft Genome Sequences of Three Actinomyces oris Strains, Isolated from Healthy Human Feces.</title>
        <authorList>
            <person name="Ye Y."/>
            <person name="Liu C."/>
            <person name="Zhao J."/>
            <person name="Xu J."/>
            <person name="Huang H."/>
            <person name="Wang B."/>
            <person name="Wei J."/>
            <person name="Jing X."/>
        </authorList>
    </citation>
    <scope>NUCLEOTIDE SEQUENCE</scope>
    <source>
        <strain evidence="3">CNGBCC1803368</strain>
    </source>
</reference>
<evidence type="ECO:0000313" key="4">
    <source>
        <dbReference type="Proteomes" id="UP001180729"/>
    </source>
</evidence>
<evidence type="ECO:0000256" key="2">
    <source>
        <dbReference type="SAM" id="Phobius"/>
    </source>
</evidence>
<organism evidence="3 4">
    <name type="scientific">Actinomyces oris</name>
    <dbReference type="NCBI Taxonomy" id="544580"/>
    <lineage>
        <taxon>Bacteria</taxon>
        <taxon>Bacillati</taxon>
        <taxon>Actinomycetota</taxon>
        <taxon>Actinomycetes</taxon>
        <taxon>Actinomycetales</taxon>
        <taxon>Actinomycetaceae</taxon>
        <taxon>Actinomyces</taxon>
    </lineage>
</organism>
<dbReference type="Proteomes" id="UP001180729">
    <property type="component" value="Unassembled WGS sequence"/>
</dbReference>